<dbReference type="SMART" id="SM00734">
    <property type="entry name" value="ZnF_Rad18"/>
    <property type="match status" value="2"/>
</dbReference>
<feature type="compositionally biased region" description="Basic and acidic residues" evidence="9">
    <location>
        <begin position="609"/>
        <end position="621"/>
    </location>
</feature>
<dbReference type="Gene3D" id="1.10.150.810">
    <property type="match status" value="1"/>
</dbReference>
<dbReference type="SUPFAM" id="SSF56672">
    <property type="entry name" value="DNA/RNA polymerases"/>
    <property type="match status" value="1"/>
</dbReference>
<dbReference type="Gene3D" id="3.30.70.270">
    <property type="match status" value="1"/>
</dbReference>
<evidence type="ECO:0000256" key="5">
    <source>
        <dbReference type="ARBA" id="ARBA00022771"/>
    </source>
</evidence>
<dbReference type="InterPro" id="IPR036775">
    <property type="entry name" value="DNA_pol_Y-fam_lit_finger_sf"/>
</dbReference>
<dbReference type="HAMAP" id="MF_01113">
    <property type="entry name" value="DNApol_IV"/>
    <property type="match status" value="1"/>
</dbReference>
<dbReference type="PROSITE" id="PS50173">
    <property type="entry name" value="UMUC"/>
    <property type="match status" value="1"/>
</dbReference>
<dbReference type="GO" id="GO:0003684">
    <property type="term" value="F:damaged DNA binding"/>
    <property type="evidence" value="ECO:0007669"/>
    <property type="project" value="InterPro"/>
</dbReference>
<dbReference type="PANTHER" id="PTHR11076:SF33">
    <property type="entry name" value="DNA POLYMERASE KAPPA"/>
    <property type="match status" value="1"/>
</dbReference>
<evidence type="ECO:0000256" key="9">
    <source>
        <dbReference type="SAM" id="MobiDB-lite"/>
    </source>
</evidence>
<dbReference type="Pfam" id="PF11799">
    <property type="entry name" value="IMS_C"/>
    <property type="match status" value="1"/>
</dbReference>
<keyword evidence="13" id="KW-1185">Reference proteome</keyword>
<dbReference type="GO" id="GO:0005634">
    <property type="term" value="C:nucleus"/>
    <property type="evidence" value="ECO:0007669"/>
    <property type="project" value="TreeGrafter"/>
</dbReference>
<proteinExistence type="inferred from homology"/>
<keyword evidence="7 8" id="KW-0234">DNA repair</keyword>
<dbReference type="FunFam" id="3.30.70.270:FF:000151">
    <property type="entry name" value="Polymerase (DNA directed) kappa"/>
    <property type="match status" value="1"/>
</dbReference>
<dbReference type="GO" id="GO:0008270">
    <property type="term" value="F:zinc ion binding"/>
    <property type="evidence" value="ECO:0007669"/>
    <property type="project" value="UniProtKB-KW"/>
</dbReference>
<evidence type="ECO:0000313" key="12">
    <source>
        <dbReference type="Ensembl" id="ENSOTSP00005063441.1"/>
    </source>
</evidence>
<dbReference type="Proteomes" id="UP000694402">
    <property type="component" value="Unassembled WGS sequence"/>
</dbReference>
<keyword evidence="4 8" id="KW-0227">DNA damage</keyword>
<dbReference type="CDD" id="cd03586">
    <property type="entry name" value="PolY_Pol_IV_kappa"/>
    <property type="match status" value="1"/>
</dbReference>
<evidence type="ECO:0000256" key="6">
    <source>
        <dbReference type="ARBA" id="ARBA00022833"/>
    </source>
</evidence>
<evidence type="ECO:0000256" key="2">
    <source>
        <dbReference type="ARBA" id="ARBA00022634"/>
    </source>
</evidence>
<feature type="domain" description="UmuC" evidence="10">
    <location>
        <begin position="101"/>
        <end position="354"/>
    </location>
</feature>
<keyword evidence="6" id="KW-0862">Zinc</keyword>
<dbReference type="Gene3D" id="3.30.160.60">
    <property type="entry name" value="Classic Zinc Finger"/>
    <property type="match status" value="2"/>
</dbReference>
<evidence type="ECO:0000256" key="1">
    <source>
        <dbReference type="ARBA" id="ARBA00016178"/>
    </source>
</evidence>
<dbReference type="GO" id="GO:0042276">
    <property type="term" value="P:error-prone translesion synthesis"/>
    <property type="evidence" value="ECO:0007669"/>
    <property type="project" value="TreeGrafter"/>
</dbReference>
<dbReference type="GO" id="GO:0006281">
    <property type="term" value="P:DNA repair"/>
    <property type="evidence" value="ECO:0007669"/>
    <property type="project" value="UniProtKB-KW"/>
</dbReference>
<feature type="compositionally biased region" description="Basic residues" evidence="9">
    <location>
        <begin position="938"/>
        <end position="948"/>
    </location>
</feature>
<accession>A0A8C8M3V7</accession>
<dbReference type="InterPro" id="IPR043128">
    <property type="entry name" value="Rev_trsase/Diguanyl_cyclase"/>
</dbReference>
<feature type="region of interest" description="Disordered" evidence="9">
    <location>
        <begin position="836"/>
        <end position="874"/>
    </location>
</feature>
<dbReference type="FunFam" id="1.10.150.810:FF:000001">
    <property type="entry name" value="DNA polymerase kappa"/>
    <property type="match status" value="1"/>
</dbReference>
<keyword evidence="2" id="KW-0237">DNA synthesis</keyword>
<dbReference type="PROSITE" id="PS51908">
    <property type="entry name" value="ZF_UBZ4"/>
    <property type="match status" value="1"/>
</dbReference>
<feature type="compositionally biased region" description="Pro residues" evidence="9">
    <location>
        <begin position="554"/>
        <end position="564"/>
    </location>
</feature>
<dbReference type="InterPro" id="IPR001126">
    <property type="entry name" value="UmuC"/>
</dbReference>
<dbReference type="Ensembl" id="ENSOTST00005068983.2">
    <property type="protein sequence ID" value="ENSOTSP00005063441.1"/>
    <property type="gene ID" value="ENSOTSG00005030353.2"/>
</dbReference>
<protein>
    <recommendedName>
        <fullName evidence="1">DNA polymerase kappa</fullName>
    </recommendedName>
</protein>
<dbReference type="Pfam" id="PF00817">
    <property type="entry name" value="IMS"/>
    <property type="match status" value="1"/>
</dbReference>
<dbReference type="InterPro" id="IPR043502">
    <property type="entry name" value="DNA/RNA_pol_sf"/>
</dbReference>
<feature type="domain" description="UBZ4-type" evidence="11">
    <location>
        <begin position="695"/>
        <end position="725"/>
    </location>
</feature>
<dbReference type="InterPro" id="IPR050116">
    <property type="entry name" value="DNA_polymerase-Y"/>
</dbReference>
<evidence type="ECO:0000313" key="13">
    <source>
        <dbReference type="Proteomes" id="UP000694402"/>
    </source>
</evidence>
<dbReference type="PANTHER" id="PTHR11076">
    <property type="entry name" value="DNA REPAIR POLYMERASE UMUC / TRANSFERASE FAMILY MEMBER"/>
    <property type="match status" value="1"/>
</dbReference>
<feature type="compositionally biased region" description="Polar residues" evidence="9">
    <location>
        <begin position="633"/>
        <end position="652"/>
    </location>
</feature>
<name>A0A8C8M3V7_ONCTS</name>
<feature type="region of interest" description="Disordered" evidence="9">
    <location>
        <begin position="924"/>
        <end position="973"/>
    </location>
</feature>
<dbReference type="SUPFAM" id="SSF100879">
    <property type="entry name" value="Lesion bypass DNA polymerase (Y-family), little finger domain"/>
    <property type="match status" value="1"/>
</dbReference>
<dbReference type="InterPro" id="IPR022880">
    <property type="entry name" value="DNApol_IV"/>
</dbReference>
<reference evidence="12" key="1">
    <citation type="submission" date="2025-08" db="UniProtKB">
        <authorList>
            <consortium name="Ensembl"/>
        </authorList>
    </citation>
    <scope>IDENTIFICATION</scope>
</reference>
<keyword evidence="3" id="KW-0479">Metal-binding</keyword>
<organism evidence="12 13">
    <name type="scientific">Oncorhynchus tshawytscha</name>
    <name type="common">Chinook salmon</name>
    <name type="synonym">Salmo tshawytscha</name>
    <dbReference type="NCBI Taxonomy" id="74940"/>
    <lineage>
        <taxon>Eukaryota</taxon>
        <taxon>Metazoa</taxon>
        <taxon>Chordata</taxon>
        <taxon>Craniata</taxon>
        <taxon>Vertebrata</taxon>
        <taxon>Euteleostomi</taxon>
        <taxon>Actinopterygii</taxon>
        <taxon>Neopterygii</taxon>
        <taxon>Teleostei</taxon>
        <taxon>Protacanthopterygii</taxon>
        <taxon>Salmoniformes</taxon>
        <taxon>Salmonidae</taxon>
        <taxon>Salmoninae</taxon>
        <taxon>Oncorhynchus</taxon>
    </lineage>
</organism>
<keyword evidence="5 8" id="KW-0863">Zinc-finger</keyword>
<dbReference type="InterPro" id="IPR017961">
    <property type="entry name" value="DNA_pol_Y-fam_little_finger"/>
</dbReference>
<feature type="region of interest" description="Disordered" evidence="9">
    <location>
        <begin position="530"/>
        <end position="652"/>
    </location>
</feature>
<dbReference type="FunFam" id="1.10.150.810:FF:000003">
    <property type="entry name" value="DNA polymerase kappa subunit"/>
    <property type="match status" value="1"/>
</dbReference>
<dbReference type="AlphaFoldDB" id="A0A8C8M3V7"/>
<dbReference type="InterPro" id="IPR006642">
    <property type="entry name" value="Rad18_UBZ4"/>
</dbReference>
<evidence type="ECO:0000256" key="3">
    <source>
        <dbReference type="ARBA" id="ARBA00022723"/>
    </source>
</evidence>
<evidence type="ECO:0000259" key="10">
    <source>
        <dbReference type="PROSITE" id="PS50173"/>
    </source>
</evidence>
<evidence type="ECO:0000256" key="8">
    <source>
        <dbReference type="PROSITE-ProRule" id="PRU01256"/>
    </source>
</evidence>
<evidence type="ECO:0000259" key="11">
    <source>
        <dbReference type="PROSITE" id="PS51908"/>
    </source>
</evidence>
<dbReference type="GO" id="GO:0003887">
    <property type="term" value="F:DNA-directed DNA polymerase activity"/>
    <property type="evidence" value="ECO:0007669"/>
    <property type="project" value="InterPro"/>
</dbReference>
<dbReference type="Gene3D" id="3.30.1490.100">
    <property type="entry name" value="DNA polymerase, Y-family, little finger domain"/>
    <property type="match status" value="1"/>
</dbReference>
<evidence type="ECO:0000256" key="4">
    <source>
        <dbReference type="ARBA" id="ARBA00022763"/>
    </source>
</evidence>
<evidence type="ECO:0000256" key="7">
    <source>
        <dbReference type="ARBA" id="ARBA00023204"/>
    </source>
</evidence>
<dbReference type="GeneTree" id="ENSGT00940000156667"/>
<gene>
    <name evidence="12" type="primary">POLK</name>
</gene>
<dbReference type="FunFam" id="3.30.1490.100:FF:000005">
    <property type="entry name" value="DNA polymerase kappa"/>
    <property type="match status" value="1"/>
</dbReference>
<reference evidence="12" key="2">
    <citation type="submission" date="2025-09" db="UniProtKB">
        <authorList>
            <consortium name="Ensembl"/>
        </authorList>
    </citation>
    <scope>IDENTIFICATION</scope>
</reference>
<sequence length="973" mass="107726">METGGTSSSGEGFLSRMALNDNKAGMEGLDRDKINKIIMKSSKGSRFYENEMKKEQQVNQRIERMMLQKAHITEQQLSKAQTQVEKMTFDLERVRDLSRVIVHVDMDAFYAAVETRDCPDLKDKPMAVGSMSMLTTSNYHARKFGVRAAMPGFIAKKLCPNLVIVPTDFDKYRAVSTEVQEIFADYDPHFLPMSLDEAYLDISEHLEQRRVWPEALRTHRLRTNDTGTATSVSVPVEEQGDGLQETVEGLSPVLFEDSPSSSSCPFLQDAPGGGAGGDVMVFGTCAEEAVREMRFRIEQKTSLTASAGIAPNMMLAKVCSDKNKPNGQYRLPSNRQAVMVFIQDLPVRKVSGIGNVTEKMLGALGITSCIHLGQEMALLALLFSETSWHHFLDISLGLGSTHIERDGERKSMSTERTFGEMVALEEQCSLCRQLCQDLAQDLQKEALKGKTVTLKLKNVNFEVKTRAWTLPCAVATSDELFAVAKDLLKTEIDNVSPQPLRLRLMGIRVSSFVSADDKKPQQKSIVGFLQKGRADSSSPSQISSHKPVKEHQPKPPGQTQPFPCPSLVQQSQGQEDHPWVPSWGGVEVGRTGEQQQSFFQKARAQRLRLQAEREDPPEDGKWNVLETRLGPASSATKPKQTQTPIQKNPNTSAETHFSMSALTASDNMTHAPTASSTEAHVSTSLCWSTEPGTDSLTCPVCFREVNTTDLTVFNRHVDQCLSGVPMEHNIHTDTELERGSSVCEEEVEKEREGEIEKERAEGERRREERLMAKGRDPLSRCMLDSLGLRLDSSAGDNKGLLLYETSTTNISLNAVALNPVCLNTCPNGGVSIPRVTDPNILKGSSQSDPCVRPLSPRGPRPMTTPKVESHDPREPTLTCPVCQVTQDTDNLTLFNRHVDLCLNQEVLHELEGLASVDCTTHNATPAAHKEREQPLRRAPQKGKSKRRGSSPPPPSKKVKALGPVRNTIDKFFR</sequence>
<dbReference type="Gene3D" id="1.10.150.20">
    <property type="entry name" value="5' to 3' exonuclease, C-terminal subdomain"/>
    <property type="match status" value="1"/>
</dbReference>